<evidence type="ECO:0000313" key="1">
    <source>
        <dbReference type="EMBL" id="RZC70772.1"/>
    </source>
</evidence>
<name>A0A4Y7KEI5_PAPSO</name>
<protein>
    <submittedName>
        <fullName evidence="1">Uncharacterized protein</fullName>
    </submittedName>
</protein>
<dbReference type="Proteomes" id="UP000316621">
    <property type="component" value="Chromosome 7"/>
</dbReference>
<proteinExistence type="predicted"/>
<dbReference type="Gramene" id="RZC70772">
    <property type="protein sequence ID" value="RZC70772"/>
    <property type="gene ID" value="C5167_033936"/>
</dbReference>
<evidence type="ECO:0000313" key="2">
    <source>
        <dbReference type="Proteomes" id="UP000316621"/>
    </source>
</evidence>
<keyword evidence="2" id="KW-1185">Reference proteome</keyword>
<dbReference type="EMBL" id="CM010721">
    <property type="protein sequence ID" value="RZC70772.1"/>
    <property type="molecule type" value="Genomic_DNA"/>
</dbReference>
<sequence length="166" mass="18231">MKCCSMLHNMVHADGSVLQTFDYLKQNGLQGFVDIWPRPTAIAWKTIACYAAFEALLQLALPGKRVEGPISPAGNVPVYKMVFGKLKTIRKGRSAPSSTGSGSSGNPIIDFYWLLVFCVYTSTTTATGKDKNSAEQMESAWCGEELHQRLSPPIKLARGRPKLAFF</sequence>
<dbReference type="STRING" id="3469.A0A4Y7KEI5"/>
<dbReference type="AlphaFoldDB" id="A0A4Y7KEI5"/>
<accession>A0A4Y7KEI5</accession>
<reference evidence="1 2" key="1">
    <citation type="journal article" date="2018" name="Science">
        <title>The opium poppy genome and morphinan production.</title>
        <authorList>
            <person name="Guo L."/>
            <person name="Winzer T."/>
            <person name="Yang X."/>
            <person name="Li Y."/>
            <person name="Ning Z."/>
            <person name="He Z."/>
            <person name="Teodor R."/>
            <person name="Lu Y."/>
            <person name="Bowser T.A."/>
            <person name="Graham I.A."/>
            <person name="Ye K."/>
        </authorList>
    </citation>
    <scope>NUCLEOTIDE SEQUENCE [LARGE SCALE GENOMIC DNA]</scope>
    <source>
        <strain evidence="2">cv. HN1</strain>
        <tissue evidence="1">Leaves</tissue>
    </source>
</reference>
<organism evidence="1 2">
    <name type="scientific">Papaver somniferum</name>
    <name type="common">Opium poppy</name>
    <dbReference type="NCBI Taxonomy" id="3469"/>
    <lineage>
        <taxon>Eukaryota</taxon>
        <taxon>Viridiplantae</taxon>
        <taxon>Streptophyta</taxon>
        <taxon>Embryophyta</taxon>
        <taxon>Tracheophyta</taxon>
        <taxon>Spermatophyta</taxon>
        <taxon>Magnoliopsida</taxon>
        <taxon>Ranunculales</taxon>
        <taxon>Papaveraceae</taxon>
        <taxon>Papaveroideae</taxon>
        <taxon>Papaver</taxon>
    </lineage>
</organism>
<gene>
    <name evidence="1" type="ORF">C5167_033936</name>
</gene>